<dbReference type="InterPro" id="IPR029058">
    <property type="entry name" value="AB_hydrolase_fold"/>
</dbReference>
<dbReference type="SUPFAM" id="SSF53474">
    <property type="entry name" value="alpha/beta-Hydrolases"/>
    <property type="match status" value="1"/>
</dbReference>
<dbReference type="EMBL" id="JABXXO010000011">
    <property type="protein sequence ID" value="KAF7763498.1"/>
    <property type="molecule type" value="Genomic_DNA"/>
</dbReference>
<gene>
    <name evidence="1" type="ORF">Agabi119p4_8035</name>
</gene>
<name>A0A8H7EY24_AGABI</name>
<organism evidence="1 2">
    <name type="scientific">Agaricus bisporus var. burnettii</name>
    <dbReference type="NCBI Taxonomy" id="192524"/>
    <lineage>
        <taxon>Eukaryota</taxon>
        <taxon>Fungi</taxon>
        <taxon>Dikarya</taxon>
        <taxon>Basidiomycota</taxon>
        <taxon>Agaricomycotina</taxon>
        <taxon>Agaricomycetes</taxon>
        <taxon>Agaricomycetidae</taxon>
        <taxon>Agaricales</taxon>
        <taxon>Agaricineae</taxon>
        <taxon>Agaricaceae</taxon>
        <taxon>Agaricus</taxon>
    </lineage>
</organism>
<dbReference type="AlphaFoldDB" id="A0A8H7EY24"/>
<dbReference type="Gene3D" id="3.40.50.1820">
    <property type="entry name" value="alpha/beta hydrolase"/>
    <property type="match status" value="1"/>
</dbReference>
<reference evidence="1 2" key="1">
    <citation type="journal article" name="Sci. Rep.">
        <title>Telomere-to-telomere assembled and centromere annotated genomes of the two main subspecies of the button mushroom Agaricus bisporus reveal especially polymorphic chromosome ends.</title>
        <authorList>
            <person name="Sonnenberg A.S.M."/>
            <person name="Sedaghat-Telgerd N."/>
            <person name="Lavrijssen B."/>
            <person name="Ohm R.A."/>
            <person name="Hendrickx P.M."/>
            <person name="Scholtmeijer K."/>
            <person name="Baars J.J.P."/>
            <person name="van Peer A."/>
        </authorList>
    </citation>
    <scope>NUCLEOTIDE SEQUENCE [LARGE SCALE GENOMIC DNA]</scope>
    <source>
        <strain evidence="1 2">H119_p4</strain>
    </source>
</reference>
<evidence type="ECO:0000313" key="1">
    <source>
        <dbReference type="EMBL" id="KAF7763498.1"/>
    </source>
</evidence>
<evidence type="ECO:0008006" key="3">
    <source>
        <dbReference type="Google" id="ProtNLM"/>
    </source>
</evidence>
<protein>
    <recommendedName>
        <fullName evidence="3">AB hydrolase-1 domain-containing protein</fullName>
    </recommendedName>
</protein>
<comment type="caution">
    <text evidence="1">The sequence shown here is derived from an EMBL/GenBank/DDBJ whole genome shotgun (WGS) entry which is preliminary data.</text>
</comment>
<sequence length="364" mass="40811">MSLPELIVANISNGIEMAYLDSGPVPDSNDFVTIVWVHGLFFNAYSIERLLPFAHQSNIRLIIVMRRDYPGSSRYTDEEMALVTENPELFFNRAGALYLQFLHHILKKTPVCKPSMDRSRGGGICLAGWSLGNSFATWALCENKLESRPLFFGVRQITDRLALLDPPTVALGVRRPGDEDAYEPIGAGDGMEVFRLWITSYFNHPSPWDGTLATLDQRGTSGRKPSSSSTWTDAEIERWLSDSGLRSDGLVITNDVSQSHLKKMSTEILLGRPKVFPRLRIEYIFGSAAPWPSVLAFDTFSTKRTELNRKGDDTDLRPVKFTLVQGGNHFMHTDAPESFMKLLKTSLEEKPKASTILHTTPPLF</sequence>
<accession>A0A8H7EY24</accession>
<proteinExistence type="predicted"/>
<evidence type="ECO:0000313" key="2">
    <source>
        <dbReference type="Proteomes" id="UP000629468"/>
    </source>
</evidence>
<dbReference type="Proteomes" id="UP000629468">
    <property type="component" value="Unassembled WGS sequence"/>
</dbReference>